<feature type="domain" description="CHAT" evidence="3">
    <location>
        <begin position="615"/>
        <end position="869"/>
    </location>
</feature>
<dbReference type="Gene3D" id="1.25.40.10">
    <property type="entry name" value="Tetratricopeptide repeat domain"/>
    <property type="match status" value="2"/>
</dbReference>
<dbReference type="InterPro" id="IPR019734">
    <property type="entry name" value="TPR_rpt"/>
</dbReference>
<keyword evidence="2" id="KW-0472">Membrane</keyword>
<keyword evidence="1" id="KW-0802">TPR repeat</keyword>
<dbReference type="SMART" id="SM00028">
    <property type="entry name" value="TPR"/>
    <property type="match status" value="6"/>
</dbReference>
<dbReference type="PROSITE" id="PS50005">
    <property type="entry name" value="TPR"/>
    <property type="match status" value="1"/>
</dbReference>
<dbReference type="InterPro" id="IPR024983">
    <property type="entry name" value="CHAT_dom"/>
</dbReference>
<dbReference type="OrthoDB" id="9771112at2"/>
<organism evidence="4 5">
    <name type="scientific">Paraflavitalea soli</name>
    <dbReference type="NCBI Taxonomy" id="2315862"/>
    <lineage>
        <taxon>Bacteria</taxon>
        <taxon>Pseudomonadati</taxon>
        <taxon>Bacteroidota</taxon>
        <taxon>Chitinophagia</taxon>
        <taxon>Chitinophagales</taxon>
        <taxon>Chitinophagaceae</taxon>
        <taxon>Paraflavitalea</taxon>
    </lineage>
</organism>
<name>A0A3B7MK42_9BACT</name>
<keyword evidence="2" id="KW-0812">Transmembrane</keyword>
<reference evidence="4 5" key="1">
    <citation type="submission" date="2018-09" db="EMBL/GenBank/DDBJ databases">
        <title>Genome sequencing of strain 6GH32-13.</title>
        <authorList>
            <person name="Weon H.-Y."/>
            <person name="Heo J."/>
            <person name="Kwon S.-W."/>
        </authorList>
    </citation>
    <scope>NUCLEOTIDE SEQUENCE [LARGE SCALE GENOMIC DNA]</scope>
    <source>
        <strain evidence="4 5">5GH32-13</strain>
    </source>
</reference>
<keyword evidence="5" id="KW-1185">Reference proteome</keyword>
<feature type="transmembrane region" description="Helical" evidence="2">
    <location>
        <begin position="883"/>
        <end position="901"/>
    </location>
</feature>
<dbReference type="Pfam" id="PF13176">
    <property type="entry name" value="TPR_7"/>
    <property type="match status" value="1"/>
</dbReference>
<gene>
    <name evidence="4" type="ORF">D3H65_05590</name>
</gene>
<dbReference type="Proteomes" id="UP000263900">
    <property type="component" value="Chromosome"/>
</dbReference>
<accession>A0A3B7MK42</accession>
<proteinExistence type="predicted"/>
<evidence type="ECO:0000256" key="1">
    <source>
        <dbReference type="PROSITE-ProRule" id="PRU00339"/>
    </source>
</evidence>
<protein>
    <submittedName>
        <fullName evidence="4">CHAT domain-containing protein</fullName>
    </submittedName>
</protein>
<keyword evidence="2" id="KW-1133">Transmembrane helix</keyword>
<dbReference type="PANTHER" id="PTHR10098">
    <property type="entry name" value="RAPSYN-RELATED"/>
    <property type="match status" value="1"/>
</dbReference>
<evidence type="ECO:0000256" key="2">
    <source>
        <dbReference type="SAM" id="Phobius"/>
    </source>
</evidence>
<dbReference type="Pfam" id="PF12770">
    <property type="entry name" value="CHAT"/>
    <property type="match status" value="1"/>
</dbReference>
<feature type="repeat" description="TPR" evidence="1">
    <location>
        <begin position="134"/>
        <end position="167"/>
    </location>
</feature>
<evidence type="ECO:0000259" key="3">
    <source>
        <dbReference type="Pfam" id="PF12770"/>
    </source>
</evidence>
<evidence type="ECO:0000313" key="5">
    <source>
        <dbReference type="Proteomes" id="UP000263900"/>
    </source>
</evidence>
<dbReference type="EMBL" id="CP032157">
    <property type="protein sequence ID" value="AXY73480.1"/>
    <property type="molecule type" value="Genomic_DNA"/>
</dbReference>
<dbReference type="SUPFAM" id="SSF48452">
    <property type="entry name" value="TPR-like"/>
    <property type="match status" value="2"/>
</dbReference>
<dbReference type="PANTHER" id="PTHR10098:SF108">
    <property type="entry name" value="TETRATRICOPEPTIDE REPEAT PROTEIN 28"/>
    <property type="match status" value="1"/>
</dbReference>
<dbReference type="InterPro" id="IPR011990">
    <property type="entry name" value="TPR-like_helical_dom_sf"/>
</dbReference>
<sequence length="915" mass="104013">MAHCLYKVVIQFTIYCSCFFVTSFASPDSTGVPATLQHHLQELQQKDSLEQWLYARIDYVDAAPFERIDFLMATQQAAWRTYRTYDERVAWFNLLILQGYYQLQTGNIISSINAYEAALAFYEAYPLPDADNIAYVLKPLGNNYTRLGDYHTALFVLSKTLALAQQRKDNREIAATYSNMAICARWKGDLPLAMEYSKAGITAVDRRTPLYGLLLSTSADILTEQGRYDTASRVIAQSLTHLQRYKHDTDALYWYASALQMASRIAIGQGRYGPAKQCAQEALQLFDRYFPTARQREKARVNELLGNVCLKTGQPQQALQYYQQSLLWLLPSWQPASLQAVPPEALLYGESIFTDALTGKATCLRLLGKPEAALDHYIAVFMAGHKLQATFFYTESRLRELQLAKGRADAAMQLAYTLWQDTHQKKYEEQLLLIAELSKAQVLAHERAARFSRAGDFQPADSITRKARQLQDAIVYYQRELINSPANKNIPDLLQVAEYDLSLLNKKTRQQEEEAPEAKMLNLVQLHHFFERIPLQATVLEFFAGRDSSYIIEMDAKGISAIKLITGSGRLQDSLQHFMQQWFMHGPAAMMNAPKQFYQQCYGIYAALFKGYQWNTARRYLLIPDGQFSYLPFDALVTNEKYSLNYGEWPFLFKQVALSQAYSLHTWYQQQTGRYPVHSFTGFFVSKGKGLRQPVLSVMQEYQSLQGMIKGDYFLDSMATWQNFTTHTRGMGVVHVSTHAVSSAQDSFPFLQLYDQPFYLFDLRYRSFAPSLVVLGACKTADGAWLAGEGVNSLSRGFTAAGAGGVIAGIWNVNDESAIGIMQQFYQQLQQDKDPALALHDAKLKWMQEHGGNATLQLPYYWAGIVYSGHLLPVVLEQERSRWWYYTAGTLVAIALVILLMKAIRRRKQPRSPGA</sequence>
<dbReference type="KEGG" id="pseg:D3H65_05590"/>
<dbReference type="RefSeq" id="WP_119049318.1">
    <property type="nucleotide sequence ID" value="NZ_CP032157.1"/>
</dbReference>
<evidence type="ECO:0000313" key="4">
    <source>
        <dbReference type="EMBL" id="AXY73480.1"/>
    </source>
</evidence>
<dbReference type="AlphaFoldDB" id="A0A3B7MK42"/>